<proteinExistence type="predicted"/>
<feature type="transmembrane region" description="Helical" evidence="1">
    <location>
        <begin position="130"/>
        <end position="149"/>
    </location>
</feature>
<protein>
    <submittedName>
        <fullName evidence="2">Uncharacterized protein</fullName>
    </submittedName>
</protein>
<keyword evidence="1" id="KW-0472">Membrane</keyword>
<evidence type="ECO:0000256" key="1">
    <source>
        <dbReference type="SAM" id="Phobius"/>
    </source>
</evidence>
<dbReference type="Proteomes" id="UP000270471">
    <property type="component" value="Unassembled WGS sequence"/>
</dbReference>
<evidence type="ECO:0000313" key="3">
    <source>
        <dbReference type="Proteomes" id="UP000270471"/>
    </source>
</evidence>
<gene>
    <name evidence="2" type="ORF">CTZ28_14795</name>
</gene>
<sequence length="202" mass="20383">MSGVPGLGPGDRADFEQVLRAALETAEIRSALSADPTGGAAARLRAWALAADTEIAAAAHDEYRAYTAARATAGRRTPPAAGGPPAGSGLPPAVLLPSISAVSAAVLLLIGYGLLLTGTALGFAGSVRSAGWVLAVVAVAAAAVGLPALPRAVPDRAGEPDGARGPVSAADVARARRRWHRALLERGVLPYLRRRLPDSLAP</sequence>
<accession>A0A3M0I957</accession>
<keyword evidence="1" id="KW-1133">Transmembrane helix</keyword>
<reference evidence="2 3" key="1">
    <citation type="submission" date="2017-11" db="EMBL/GenBank/DDBJ databases">
        <title>Draft genome of actinobacteria isolated from guarana (Paullinia cupana (Mart.) Ducke.</title>
        <authorList>
            <person name="Siqueira K.A."/>
            <person name="Liotti R.G."/>
            <person name="Mendes T.A.O."/>
            <person name="Soares M.A."/>
        </authorList>
    </citation>
    <scope>NUCLEOTIDE SEQUENCE [LARGE SCALE GENOMIC DNA]</scope>
    <source>
        <strain evidence="2 3">193</strain>
    </source>
</reference>
<dbReference type="RefSeq" id="WP_121889826.1">
    <property type="nucleotide sequence ID" value="NZ_PENI01000007.1"/>
</dbReference>
<dbReference type="AlphaFoldDB" id="A0A3M0I957"/>
<name>A0A3M0I957_9ACTN</name>
<organism evidence="2 3">
    <name type="scientific">Streptomyces shenzhenensis</name>
    <dbReference type="NCBI Taxonomy" id="943815"/>
    <lineage>
        <taxon>Bacteria</taxon>
        <taxon>Bacillati</taxon>
        <taxon>Actinomycetota</taxon>
        <taxon>Actinomycetes</taxon>
        <taxon>Kitasatosporales</taxon>
        <taxon>Streptomycetaceae</taxon>
        <taxon>Streptomyces</taxon>
    </lineage>
</organism>
<keyword evidence="3" id="KW-1185">Reference proteome</keyword>
<comment type="caution">
    <text evidence="2">The sequence shown here is derived from an EMBL/GenBank/DDBJ whole genome shotgun (WGS) entry which is preliminary data.</text>
</comment>
<feature type="transmembrane region" description="Helical" evidence="1">
    <location>
        <begin position="101"/>
        <end position="124"/>
    </location>
</feature>
<keyword evidence="1" id="KW-0812">Transmembrane</keyword>
<dbReference type="OrthoDB" id="4337591at2"/>
<dbReference type="EMBL" id="PENI01000007">
    <property type="protein sequence ID" value="RMB85385.1"/>
    <property type="molecule type" value="Genomic_DNA"/>
</dbReference>
<evidence type="ECO:0000313" key="2">
    <source>
        <dbReference type="EMBL" id="RMB85385.1"/>
    </source>
</evidence>